<feature type="region of interest" description="Disordered" evidence="1">
    <location>
        <begin position="215"/>
        <end position="241"/>
    </location>
</feature>
<dbReference type="KEGG" id="pfy:PFICI_04633"/>
<dbReference type="GeneID" id="19269646"/>
<feature type="compositionally biased region" description="Polar residues" evidence="1">
    <location>
        <begin position="27"/>
        <end position="40"/>
    </location>
</feature>
<sequence>MSAPPNAAPARGGSGQTNNHDHFGSFPSAQKSAYSTQSRVPSKRSDDDIQFISSQPVKKQKLAQTKLQIKITPPTTTGPSCRAIQPQQEHQSPFQHNGQVQTQVTPFAVPELQLTPAPVVTVAGNGGQPQNKTHAYASAQDRRISTGMVGLPPDFYDAEAANAMRGVSLPLATCLDNFVLNQPAGRPRPMSSPPLSPKQLCPTTPFSMLDATMSSPDGVSHHNTPQEASYIPRNPSMRPQGDIQMAAANHHQHTIFINQTMTPINSPSPATLKNMDIAMSNSYHITTYADYADDAASYQSPQWSQGSLSSLHRTESQSYDAETSSFANAYDGPELSGSPPQTPTSIRRDEMRQVTPSTPSPLPATTSASPAKSCSTSLTKHRKPARNLIVDIAETCHERFPFEDVAKRQNVTVAEVREVYDAVIGVPLLVSASDRRRAGELARSRKTEYRSIKKDIMKERAETAGRGAADGAKDDTVVIA</sequence>
<evidence type="ECO:0000313" key="3">
    <source>
        <dbReference type="Proteomes" id="UP000030651"/>
    </source>
</evidence>
<dbReference type="Proteomes" id="UP000030651">
    <property type="component" value="Unassembled WGS sequence"/>
</dbReference>
<organism evidence="2 3">
    <name type="scientific">Pestalotiopsis fici (strain W106-1 / CGMCC3.15140)</name>
    <dbReference type="NCBI Taxonomy" id="1229662"/>
    <lineage>
        <taxon>Eukaryota</taxon>
        <taxon>Fungi</taxon>
        <taxon>Dikarya</taxon>
        <taxon>Ascomycota</taxon>
        <taxon>Pezizomycotina</taxon>
        <taxon>Sordariomycetes</taxon>
        <taxon>Xylariomycetidae</taxon>
        <taxon>Amphisphaeriales</taxon>
        <taxon>Sporocadaceae</taxon>
        <taxon>Pestalotiopsis</taxon>
    </lineage>
</organism>
<reference evidence="3" key="1">
    <citation type="journal article" date="2015" name="BMC Genomics">
        <title>Genomic and transcriptomic analysis of the endophytic fungus Pestalotiopsis fici reveals its lifestyle and high potential for synthesis of natural products.</title>
        <authorList>
            <person name="Wang X."/>
            <person name="Zhang X."/>
            <person name="Liu L."/>
            <person name="Xiang M."/>
            <person name="Wang W."/>
            <person name="Sun X."/>
            <person name="Che Y."/>
            <person name="Guo L."/>
            <person name="Liu G."/>
            <person name="Guo L."/>
            <person name="Wang C."/>
            <person name="Yin W.B."/>
            <person name="Stadler M."/>
            <person name="Zhang X."/>
            <person name="Liu X."/>
        </authorList>
    </citation>
    <scope>NUCLEOTIDE SEQUENCE [LARGE SCALE GENOMIC DNA]</scope>
    <source>
        <strain evidence="3">W106-1 / CGMCC3.15140</strain>
    </source>
</reference>
<name>W3XBG4_PESFW</name>
<dbReference type="eggNOG" id="ENOG502RP1N">
    <property type="taxonomic scope" value="Eukaryota"/>
</dbReference>
<dbReference type="AlphaFoldDB" id="W3XBG4"/>
<feature type="compositionally biased region" description="Low complexity" evidence="1">
    <location>
        <begin position="363"/>
        <end position="377"/>
    </location>
</feature>
<dbReference type="RefSeq" id="XP_007831405.1">
    <property type="nucleotide sequence ID" value="XM_007833214.1"/>
</dbReference>
<feature type="compositionally biased region" description="Polar residues" evidence="1">
    <location>
        <begin position="300"/>
        <end position="327"/>
    </location>
</feature>
<gene>
    <name evidence="2" type="ORF">PFICI_04633</name>
</gene>
<feature type="region of interest" description="Disordered" evidence="1">
    <location>
        <begin position="1"/>
        <end position="96"/>
    </location>
</feature>
<feature type="region of interest" description="Disordered" evidence="1">
    <location>
        <begin position="300"/>
        <end position="380"/>
    </location>
</feature>
<protein>
    <submittedName>
        <fullName evidence="2">Uncharacterized protein</fullName>
    </submittedName>
</protein>
<dbReference type="HOGENOM" id="CLU_478960_0_0_1"/>
<feature type="compositionally biased region" description="Polar residues" evidence="1">
    <location>
        <begin position="51"/>
        <end position="96"/>
    </location>
</feature>
<feature type="compositionally biased region" description="Polar residues" evidence="1">
    <location>
        <begin position="215"/>
        <end position="227"/>
    </location>
</feature>
<accession>W3XBG4</accession>
<dbReference type="InParanoid" id="W3XBG4"/>
<dbReference type="EMBL" id="KI912111">
    <property type="protein sequence ID" value="ETS82757.1"/>
    <property type="molecule type" value="Genomic_DNA"/>
</dbReference>
<evidence type="ECO:0000313" key="2">
    <source>
        <dbReference type="EMBL" id="ETS82757.1"/>
    </source>
</evidence>
<dbReference type="OrthoDB" id="3515338at2759"/>
<evidence type="ECO:0000256" key="1">
    <source>
        <dbReference type="SAM" id="MobiDB-lite"/>
    </source>
</evidence>
<keyword evidence="3" id="KW-1185">Reference proteome</keyword>
<dbReference type="OMA" id="HTIFINQ"/>
<proteinExistence type="predicted"/>